<dbReference type="Proteomes" id="UP000240989">
    <property type="component" value="Unassembled WGS sequence"/>
</dbReference>
<protein>
    <submittedName>
        <fullName evidence="9">Sodium:alanine symporter family protein</fullName>
    </submittedName>
</protein>
<organism evidence="9 10">
    <name type="scientific">Photobacterium angustum</name>
    <dbReference type="NCBI Taxonomy" id="661"/>
    <lineage>
        <taxon>Bacteria</taxon>
        <taxon>Pseudomonadati</taxon>
        <taxon>Pseudomonadota</taxon>
        <taxon>Gammaproteobacteria</taxon>
        <taxon>Vibrionales</taxon>
        <taxon>Vibrionaceae</taxon>
        <taxon>Photobacterium</taxon>
    </lineage>
</organism>
<feature type="transmembrane region" description="Helical" evidence="8">
    <location>
        <begin position="72"/>
        <end position="95"/>
    </location>
</feature>
<proteinExistence type="inferred from homology"/>
<evidence type="ECO:0000313" key="10">
    <source>
        <dbReference type="Proteomes" id="UP000240989"/>
    </source>
</evidence>
<feature type="transmembrane region" description="Helical" evidence="8">
    <location>
        <begin position="192"/>
        <end position="212"/>
    </location>
</feature>
<keyword evidence="4" id="KW-1003">Cell membrane</keyword>
<dbReference type="Pfam" id="PF01235">
    <property type="entry name" value="Na_Ala_symp"/>
    <property type="match status" value="1"/>
</dbReference>
<keyword evidence="3 8" id="KW-0813">Transport</keyword>
<dbReference type="RefSeq" id="WP_045153333.1">
    <property type="nucleotide sequence ID" value="NZ_JZSW01000012.1"/>
</dbReference>
<feature type="transmembrane region" description="Helical" evidence="8">
    <location>
        <begin position="245"/>
        <end position="272"/>
    </location>
</feature>
<feature type="transmembrane region" description="Helical" evidence="8">
    <location>
        <begin position="20"/>
        <end position="41"/>
    </location>
</feature>
<dbReference type="Gene3D" id="1.20.1740.10">
    <property type="entry name" value="Amino acid/polyamine transporter I"/>
    <property type="match status" value="1"/>
</dbReference>
<dbReference type="EMBL" id="PYOU01000002">
    <property type="protein sequence ID" value="PSX12339.1"/>
    <property type="molecule type" value="Genomic_DNA"/>
</dbReference>
<comment type="similarity">
    <text evidence="2 8">Belongs to the alanine or glycine:cation symporter (AGCS) (TC 2.A.25) family.</text>
</comment>
<dbReference type="PRINTS" id="PR00175">
    <property type="entry name" value="NAALASMPORT"/>
</dbReference>
<feature type="transmembrane region" description="Helical" evidence="8">
    <location>
        <begin position="152"/>
        <end position="172"/>
    </location>
</feature>
<dbReference type="InterPro" id="IPR001463">
    <property type="entry name" value="Na/Ala_symport"/>
</dbReference>
<name>A0ABX5H888_PHOAN</name>
<keyword evidence="10" id="KW-1185">Reference proteome</keyword>
<keyword evidence="6 8" id="KW-1133">Transmembrane helix</keyword>
<gene>
    <name evidence="9" type="ORF">C0W27_03875</name>
</gene>
<feature type="transmembrane region" description="Helical" evidence="8">
    <location>
        <begin position="219"/>
        <end position="239"/>
    </location>
</feature>
<evidence type="ECO:0000256" key="8">
    <source>
        <dbReference type="RuleBase" id="RU363064"/>
    </source>
</evidence>
<evidence type="ECO:0000256" key="5">
    <source>
        <dbReference type="ARBA" id="ARBA00022692"/>
    </source>
</evidence>
<dbReference type="NCBIfam" id="TIGR00835">
    <property type="entry name" value="agcS"/>
    <property type="match status" value="1"/>
</dbReference>
<evidence type="ECO:0000256" key="2">
    <source>
        <dbReference type="ARBA" id="ARBA00009261"/>
    </source>
</evidence>
<dbReference type="PROSITE" id="PS00873">
    <property type="entry name" value="NA_ALANINE_SYMP"/>
    <property type="match status" value="1"/>
</dbReference>
<evidence type="ECO:0000256" key="3">
    <source>
        <dbReference type="ARBA" id="ARBA00022448"/>
    </source>
</evidence>
<accession>A0ABX5H888</accession>
<keyword evidence="8" id="KW-0769">Symport</keyword>
<evidence type="ECO:0000256" key="1">
    <source>
        <dbReference type="ARBA" id="ARBA00004651"/>
    </source>
</evidence>
<evidence type="ECO:0000313" key="9">
    <source>
        <dbReference type="EMBL" id="PSX12339.1"/>
    </source>
</evidence>
<keyword evidence="7 8" id="KW-0472">Membrane</keyword>
<feature type="transmembrane region" description="Helical" evidence="8">
    <location>
        <begin position="387"/>
        <end position="410"/>
    </location>
</feature>
<sequence>MNPLHDTIFNFLKTFDSLVWGPPLLILLVGTGLYLTIRLGFIQVRYLPLALRYVFGGKKDADSKGEGDVSSFAALCTALSATIGTGNIVGVATAIKLGGPGALFWMWLAAVLGMATKYAECLLAVKYREVDSNGQILGGPMYYIEKGVGSKWLAKLFALFAVGVACFGIGTFPQANAIVEAAQLSFNVPKEITVVILTVLVATVTLGGIKSISSVASTVVPLMAGFYIIACISVLASNFDAIPNAISLVIESAFTGHAATGGFVGAGIMLAIQSGIARGVFSNESGLGSAPIAAAAAQTESCVRQGLISMTGTFFDTVIICTMTGLTLIVTGAWSSDFAGAAMTTHAFAEGLHSSYYGPLMVSVGLMFFAFTTILGWNYYGERCITYLFGVKAILPYKLFFLVLIAGGAFMQLDMIWVIADIVNGLMAIPNLIGLVVLRHVVIAETQAFFTKLKQDSSQPISAL</sequence>
<evidence type="ECO:0000256" key="4">
    <source>
        <dbReference type="ARBA" id="ARBA00022475"/>
    </source>
</evidence>
<feature type="transmembrane region" description="Helical" evidence="8">
    <location>
        <begin position="416"/>
        <end position="438"/>
    </location>
</feature>
<reference evidence="9 10" key="1">
    <citation type="submission" date="2018-01" db="EMBL/GenBank/DDBJ databases">
        <title>Whole genome sequencing of Histamine producing bacteria.</title>
        <authorList>
            <person name="Butler K."/>
        </authorList>
    </citation>
    <scope>NUCLEOTIDE SEQUENCE [LARGE SCALE GENOMIC DNA]</scope>
    <source>
        <strain evidence="9 10">A6-1</strain>
    </source>
</reference>
<feature type="transmembrane region" description="Helical" evidence="8">
    <location>
        <begin position="314"/>
        <end position="336"/>
    </location>
</feature>
<feature type="transmembrane region" description="Helical" evidence="8">
    <location>
        <begin position="101"/>
        <end position="119"/>
    </location>
</feature>
<evidence type="ECO:0000256" key="6">
    <source>
        <dbReference type="ARBA" id="ARBA00022989"/>
    </source>
</evidence>
<keyword evidence="5 8" id="KW-0812">Transmembrane</keyword>
<dbReference type="PANTHER" id="PTHR30330">
    <property type="entry name" value="AGSS FAMILY TRANSPORTER, SODIUM-ALANINE"/>
    <property type="match status" value="1"/>
</dbReference>
<comment type="caution">
    <text evidence="9">The sequence shown here is derived from an EMBL/GenBank/DDBJ whole genome shotgun (WGS) entry which is preliminary data.</text>
</comment>
<feature type="transmembrane region" description="Helical" evidence="8">
    <location>
        <begin position="356"/>
        <end position="380"/>
    </location>
</feature>
<comment type="subcellular location">
    <subcellularLocation>
        <location evidence="8">Cell inner membrane</location>
        <topology evidence="8">Multi-pass membrane protein</topology>
    </subcellularLocation>
    <subcellularLocation>
        <location evidence="1">Cell membrane</location>
        <topology evidence="1">Multi-pass membrane protein</topology>
    </subcellularLocation>
</comment>
<evidence type="ECO:0000256" key="7">
    <source>
        <dbReference type="ARBA" id="ARBA00023136"/>
    </source>
</evidence>
<dbReference type="PANTHER" id="PTHR30330:SF3">
    <property type="entry name" value="TRANSCRIPTIONAL REGULATOR, LRP FAMILY"/>
    <property type="match status" value="1"/>
</dbReference>
<keyword evidence="8" id="KW-0997">Cell inner membrane</keyword>